<dbReference type="Proteomes" id="UP001500782">
    <property type="component" value="Unassembled WGS sequence"/>
</dbReference>
<dbReference type="PANTHER" id="PTHR33221:SF4">
    <property type="entry name" value="HTH-TYPE TRANSCRIPTIONAL REPRESSOR NSRR"/>
    <property type="match status" value="1"/>
</dbReference>
<dbReference type="RefSeq" id="WP_343796493.1">
    <property type="nucleotide sequence ID" value="NZ_BAAADJ010000006.1"/>
</dbReference>
<dbReference type="Pfam" id="PF02082">
    <property type="entry name" value="Rrf2"/>
    <property type="match status" value="1"/>
</dbReference>
<keyword evidence="5" id="KW-1185">Reference proteome</keyword>
<comment type="caution">
    <text evidence="4">The sequence shown here is derived from an EMBL/GenBank/DDBJ whole genome shotgun (WGS) entry which is preliminary data.</text>
</comment>
<evidence type="ECO:0000256" key="3">
    <source>
        <dbReference type="ARBA" id="ARBA00040173"/>
    </source>
</evidence>
<protein>
    <recommendedName>
        <fullName evidence="3">HTH-type transcriptional regulator NsrR</fullName>
    </recommendedName>
</protein>
<dbReference type="NCBIfam" id="TIGR00738">
    <property type="entry name" value="rrf2_super"/>
    <property type="match status" value="1"/>
</dbReference>
<dbReference type="InterPro" id="IPR000944">
    <property type="entry name" value="Tscrpt_reg_Rrf2"/>
</dbReference>
<dbReference type="Gene3D" id="1.10.10.10">
    <property type="entry name" value="Winged helix-like DNA-binding domain superfamily/Winged helix DNA-binding domain"/>
    <property type="match status" value="1"/>
</dbReference>
<dbReference type="EMBL" id="BAAADJ010000006">
    <property type="protein sequence ID" value="GAA0319432.1"/>
    <property type="molecule type" value="Genomic_DNA"/>
</dbReference>
<proteinExistence type="predicted"/>
<comment type="cofactor">
    <cofactor evidence="2">
        <name>[2Fe-2S] cluster</name>
        <dbReference type="ChEBI" id="CHEBI:190135"/>
    </cofactor>
</comment>
<gene>
    <name evidence="4" type="primary">nsrR</name>
    <name evidence="4" type="ORF">GCM10008967_07440</name>
</gene>
<evidence type="ECO:0000313" key="5">
    <source>
        <dbReference type="Proteomes" id="UP001500782"/>
    </source>
</evidence>
<name>A0ABP3FJK2_9BACI</name>
<evidence type="ECO:0000313" key="4">
    <source>
        <dbReference type="EMBL" id="GAA0319432.1"/>
    </source>
</evidence>
<dbReference type="PROSITE" id="PS51197">
    <property type="entry name" value="HTH_RRF2_2"/>
    <property type="match status" value="1"/>
</dbReference>
<evidence type="ECO:0000256" key="1">
    <source>
        <dbReference type="ARBA" id="ARBA00023125"/>
    </source>
</evidence>
<accession>A0ABP3FJK2</accession>
<dbReference type="InterPro" id="IPR036390">
    <property type="entry name" value="WH_DNA-bd_sf"/>
</dbReference>
<evidence type="ECO:0000256" key="2">
    <source>
        <dbReference type="ARBA" id="ARBA00034078"/>
    </source>
</evidence>
<dbReference type="InterPro" id="IPR036388">
    <property type="entry name" value="WH-like_DNA-bd_sf"/>
</dbReference>
<dbReference type="PANTHER" id="PTHR33221">
    <property type="entry name" value="WINGED HELIX-TURN-HELIX TRANSCRIPTIONAL REGULATOR, RRF2 FAMILY"/>
    <property type="match status" value="1"/>
</dbReference>
<reference evidence="5" key="1">
    <citation type="journal article" date="2019" name="Int. J. Syst. Evol. Microbiol.">
        <title>The Global Catalogue of Microorganisms (GCM) 10K type strain sequencing project: providing services to taxonomists for standard genome sequencing and annotation.</title>
        <authorList>
            <consortium name="The Broad Institute Genomics Platform"/>
            <consortium name="The Broad Institute Genome Sequencing Center for Infectious Disease"/>
            <person name="Wu L."/>
            <person name="Ma J."/>
        </authorList>
    </citation>
    <scope>NUCLEOTIDE SEQUENCE [LARGE SCALE GENOMIC DNA]</scope>
    <source>
        <strain evidence="5">JCM 9731</strain>
    </source>
</reference>
<dbReference type="SUPFAM" id="SSF46785">
    <property type="entry name" value="Winged helix' DNA-binding domain"/>
    <property type="match status" value="1"/>
</dbReference>
<organism evidence="4 5">
    <name type="scientific">Bacillus carboniphilus</name>
    <dbReference type="NCBI Taxonomy" id="86663"/>
    <lineage>
        <taxon>Bacteria</taxon>
        <taxon>Bacillati</taxon>
        <taxon>Bacillota</taxon>
        <taxon>Bacilli</taxon>
        <taxon>Bacillales</taxon>
        <taxon>Bacillaceae</taxon>
        <taxon>Bacillus</taxon>
    </lineage>
</organism>
<sequence>MKLTQFSDYSLRVLMYLATTPKNELSSIQQIADTYDISKNHLMKVTHALGKWGFVETIRGRNGGLRLAREPKDINIGNVVRHTEEDFHVVECFQDGQFTCVLQDVCRLKGVLNKALQAFFAVLDEYTLEDLTKNRESLQDLLQTGQ</sequence>
<keyword evidence="1" id="KW-0238">DNA-binding</keyword>